<dbReference type="GeneID" id="34522585"/>
<dbReference type="PANTHER" id="PTHR15818:SF2">
    <property type="entry name" value="G-PATCH DOMAIN AND KOW MOTIFS-CONTAINING PROTEIN"/>
    <property type="match status" value="1"/>
</dbReference>
<evidence type="ECO:0000256" key="3">
    <source>
        <dbReference type="ARBA" id="ARBA00023242"/>
    </source>
</evidence>
<feature type="region of interest" description="Disordered" evidence="5">
    <location>
        <begin position="197"/>
        <end position="217"/>
    </location>
</feature>
<dbReference type="InterPro" id="IPR026822">
    <property type="entry name" value="Spp2/MOS2_G-patch"/>
</dbReference>
<dbReference type="GO" id="GO:0005681">
    <property type="term" value="C:spliceosomal complex"/>
    <property type="evidence" value="ECO:0007669"/>
    <property type="project" value="UniProtKB-UniRule"/>
</dbReference>
<dbReference type="EMBL" id="HG793130">
    <property type="protein sequence ID" value="CDK29209.1"/>
    <property type="molecule type" value="Genomic_DNA"/>
</dbReference>
<reference evidence="7" key="1">
    <citation type="submission" date="2013-12" db="EMBL/GenBank/DDBJ databases">
        <authorList>
            <person name="Genoscope - CEA"/>
        </authorList>
    </citation>
    <scope>NUCLEOTIDE SEQUENCE</scope>
    <source>
        <strain evidence="7">CBS 1993</strain>
    </source>
</reference>
<dbReference type="HOGENOM" id="CLU_091434_0_0_1"/>
<accession>W6MR50</accession>
<evidence type="ECO:0000256" key="2">
    <source>
        <dbReference type="ARBA" id="ARBA00008576"/>
    </source>
</evidence>
<protein>
    <recommendedName>
        <fullName evidence="4">Pre-mRNA-splicing factor</fullName>
    </recommendedName>
</protein>
<comment type="similarity">
    <text evidence="2 4">Belongs to the SPP2 family.</text>
</comment>
<feature type="region of interest" description="Disordered" evidence="5">
    <location>
        <begin position="244"/>
        <end position="276"/>
    </location>
</feature>
<dbReference type="OrthoDB" id="5577072at2759"/>
<evidence type="ECO:0000256" key="5">
    <source>
        <dbReference type="SAM" id="MobiDB-lite"/>
    </source>
</evidence>
<keyword evidence="8" id="KW-1185">Reference proteome</keyword>
<evidence type="ECO:0000256" key="1">
    <source>
        <dbReference type="ARBA" id="ARBA00004123"/>
    </source>
</evidence>
<sequence length="276" mass="30963">MKGFSLKKSSDPSDQPKKSFGGFQIKKPANGQKTLGVPKKLAKPVLTDDSRGNDDEVKEVEISSFDENTFGSKPGLLVIRPKSKKDWRAEALERRDQEVTVSEDTLKYGLNTFEAVSTKSDSKNEDTIPVAFSKSVEEQARESLRNGVKTTSQRVIVMDDDQHRLDNELKEMPESSSLEDYEKVPVEEFGAALLRGMGWKDNTQRPSKSTTTVTKRPPLLGIGAKALPGMEVSRNEVYSPVIIRNKETGEIVNEKEQSRERERSPAGRNQSYRDRK</sequence>
<feature type="domain" description="Spp2/MOS2 G-patch" evidence="6">
    <location>
        <begin position="173"/>
        <end position="226"/>
    </location>
</feature>
<evidence type="ECO:0000313" key="7">
    <source>
        <dbReference type="EMBL" id="CDK29209.1"/>
    </source>
</evidence>
<dbReference type="AlphaFoldDB" id="W6MR50"/>
<organism evidence="7 8">
    <name type="scientific">Kuraishia capsulata CBS 1993</name>
    <dbReference type="NCBI Taxonomy" id="1382522"/>
    <lineage>
        <taxon>Eukaryota</taxon>
        <taxon>Fungi</taxon>
        <taxon>Dikarya</taxon>
        <taxon>Ascomycota</taxon>
        <taxon>Saccharomycotina</taxon>
        <taxon>Pichiomycetes</taxon>
        <taxon>Pichiales</taxon>
        <taxon>Pichiaceae</taxon>
        <taxon>Kuraishia</taxon>
    </lineage>
</organism>
<feature type="region of interest" description="Disordered" evidence="5">
    <location>
        <begin position="1"/>
        <end position="56"/>
    </location>
</feature>
<proteinExistence type="inferred from homology"/>
<feature type="compositionally biased region" description="Basic and acidic residues" evidence="5">
    <location>
        <begin position="8"/>
        <end position="17"/>
    </location>
</feature>
<comment type="function">
    <text evidence="4">Involved in spliceosome maturation and the first step of pre-mRNA splicing.</text>
</comment>
<feature type="compositionally biased region" description="Polar residues" evidence="5">
    <location>
        <begin position="204"/>
        <end position="214"/>
    </location>
</feature>
<gene>
    <name evidence="7" type="ORF">KUCA_T00005197001</name>
</gene>
<feature type="compositionally biased region" description="Basic and acidic residues" evidence="5">
    <location>
        <begin position="46"/>
        <end position="56"/>
    </location>
</feature>
<keyword evidence="4" id="KW-0508">mRNA splicing</keyword>
<dbReference type="PANTHER" id="PTHR15818">
    <property type="entry name" value="G PATCH AND KOW-CONTAINING"/>
    <property type="match status" value="1"/>
</dbReference>
<dbReference type="Pfam" id="PF12656">
    <property type="entry name" value="G-patch_2"/>
    <property type="match status" value="1"/>
</dbReference>
<keyword evidence="4" id="KW-0507">mRNA processing</keyword>
<dbReference type="Proteomes" id="UP000019384">
    <property type="component" value="Unassembled WGS sequence"/>
</dbReference>
<dbReference type="RefSeq" id="XP_022461197.1">
    <property type="nucleotide sequence ID" value="XM_022600369.1"/>
</dbReference>
<keyword evidence="4" id="KW-0747">Spliceosome</keyword>
<evidence type="ECO:0000259" key="6">
    <source>
        <dbReference type="Pfam" id="PF12656"/>
    </source>
</evidence>
<evidence type="ECO:0000256" key="4">
    <source>
        <dbReference type="RuleBase" id="RU369096"/>
    </source>
</evidence>
<evidence type="ECO:0000313" key="8">
    <source>
        <dbReference type="Proteomes" id="UP000019384"/>
    </source>
</evidence>
<keyword evidence="3 4" id="KW-0539">Nucleus</keyword>
<dbReference type="STRING" id="1382522.W6MR50"/>
<comment type="subcellular location">
    <subcellularLocation>
        <location evidence="1 4">Nucleus</location>
    </subcellularLocation>
</comment>
<name>W6MR50_9ASCO</name>
<reference evidence="7" key="2">
    <citation type="submission" date="2014-02" db="EMBL/GenBank/DDBJ databases">
        <title>Complete DNA sequence of /Kuraishia capsulata/ illustrates novel genomic features among budding yeasts (/Saccharomycotina/).</title>
        <authorList>
            <person name="Morales L."/>
            <person name="Noel B."/>
            <person name="Porcel B."/>
            <person name="Marcet-Houben M."/>
            <person name="Hullo M-F."/>
            <person name="Sacerdot C."/>
            <person name="Tekaia F."/>
            <person name="Leh-Louis V."/>
            <person name="Despons L."/>
            <person name="Khanna V."/>
            <person name="Aury J-M."/>
            <person name="Barbe V."/>
            <person name="Couloux A."/>
            <person name="Labadie K."/>
            <person name="Pelletier E."/>
            <person name="Souciet J-L."/>
            <person name="Boekhout T."/>
            <person name="Gabaldon T."/>
            <person name="Wincker P."/>
            <person name="Dujon B."/>
        </authorList>
    </citation>
    <scope>NUCLEOTIDE SEQUENCE</scope>
    <source>
        <strain evidence="7">CBS 1993</strain>
    </source>
</reference>
<dbReference type="InterPro" id="IPR045166">
    <property type="entry name" value="Spp2-like"/>
</dbReference>
<dbReference type="GO" id="GO:0000398">
    <property type="term" value="P:mRNA splicing, via spliceosome"/>
    <property type="evidence" value="ECO:0007669"/>
    <property type="project" value="UniProtKB-UniRule"/>
</dbReference>